<dbReference type="EMBL" id="ML976753">
    <property type="protein sequence ID" value="KAF1965921.1"/>
    <property type="molecule type" value="Genomic_DNA"/>
</dbReference>
<dbReference type="InterPro" id="IPR056632">
    <property type="entry name" value="DUF7730"/>
</dbReference>
<dbReference type="Pfam" id="PF24864">
    <property type="entry name" value="DUF7730"/>
    <property type="match status" value="1"/>
</dbReference>
<dbReference type="PANTHER" id="PTHR38790">
    <property type="entry name" value="2EXR DOMAIN-CONTAINING PROTEIN-RELATED"/>
    <property type="match status" value="1"/>
</dbReference>
<evidence type="ECO:0000256" key="1">
    <source>
        <dbReference type="SAM" id="MobiDB-lite"/>
    </source>
</evidence>
<dbReference type="OrthoDB" id="4757095at2759"/>
<dbReference type="PANTHER" id="PTHR38790:SF9">
    <property type="entry name" value="F-BOX DOMAIN-CONTAINING PROTEIN"/>
    <property type="match status" value="1"/>
</dbReference>
<keyword evidence="2" id="KW-0472">Membrane</keyword>
<feature type="region of interest" description="Disordered" evidence="1">
    <location>
        <begin position="74"/>
        <end position="105"/>
    </location>
</feature>
<protein>
    <recommendedName>
        <fullName evidence="3">DUF7730 domain-containing protein</fullName>
    </recommendedName>
</protein>
<evidence type="ECO:0000313" key="5">
    <source>
        <dbReference type="Proteomes" id="UP000800036"/>
    </source>
</evidence>
<organism evidence="4 5">
    <name type="scientific">Bimuria novae-zelandiae CBS 107.79</name>
    <dbReference type="NCBI Taxonomy" id="1447943"/>
    <lineage>
        <taxon>Eukaryota</taxon>
        <taxon>Fungi</taxon>
        <taxon>Dikarya</taxon>
        <taxon>Ascomycota</taxon>
        <taxon>Pezizomycotina</taxon>
        <taxon>Dothideomycetes</taxon>
        <taxon>Pleosporomycetidae</taxon>
        <taxon>Pleosporales</taxon>
        <taxon>Massarineae</taxon>
        <taxon>Didymosphaeriaceae</taxon>
        <taxon>Bimuria</taxon>
    </lineage>
</organism>
<sequence>MEDGPRRHENPFYRRLSHLCTILGIYICTPFVLLLLLPSQLRKAWYAHQRKRSHFKLLKEMESSRSALVLRGSRYQGSGPTWPGRRAHPITPPPSSAPSATSGSGEFKTIQQTSIFFTKLPLEVRKRVYDIALGEEMLELEVSGTKLDIWRCNAMERRFWSEGNMWDKAYDIHWEWTRLLSRKEHQESREHSPYSANISLLGTCRQVYLEAVSSICASQVLVLAIGPRENLPLYKPTLLYLPYFILPQRLNEPRYLYIHWILDPPEIRHIGISHATNFWWKECWGFLAKLPGLHELLIRFEGRDEQHLRWGWAPLEAGLAEYISKIHVRKRFVVVLPFPDGNLDLDVGDSTCDIIIPS</sequence>
<feature type="domain" description="DUF7730" evidence="3">
    <location>
        <begin position="111"/>
        <end position="354"/>
    </location>
</feature>
<proteinExistence type="predicted"/>
<name>A0A6A5ULV9_9PLEO</name>
<accession>A0A6A5ULV9</accession>
<gene>
    <name evidence="4" type="ORF">BU23DRAFT_603849</name>
</gene>
<keyword evidence="5" id="KW-1185">Reference proteome</keyword>
<evidence type="ECO:0000256" key="2">
    <source>
        <dbReference type="SAM" id="Phobius"/>
    </source>
</evidence>
<dbReference type="AlphaFoldDB" id="A0A6A5ULV9"/>
<feature type="transmembrane region" description="Helical" evidence="2">
    <location>
        <begin position="16"/>
        <end position="37"/>
    </location>
</feature>
<evidence type="ECO:0000313" key="4">
    <source>
        <dbReference type="EMBL" id="KAF1965921.1"/>
    </source>
</evidence>
<dbReference type="Proteomes" id="UP000800036">
    <property type="component" value="Unassembled WGS sequence"/>
</dbReference>
<keyword evidence="2" id="KW-1133">Transmembrane helix</keyword>
<reference evidence="4" key="1">
    <citation type="journal article" date="2020" name="Stud. Mycol.">
        <title>101 Dothideomycetes genomes: a test case for predicting lifestyles and emergence of pathogens.</title>
        <authorList>
            <person name="Haridas S."/>
            <person name="Albert R."/>
            <person name="Binder M."/>
            <person name="Bloem J."/>
            <person name="Labutti K."/>
            <person name="Salamov A."/>
            <person name="Andreopoulos B."/>
            <person name="Baker S."/>
            <person name="Barry K."/>
            <person name="Bills G."/>
            <person name="Bluhm B."/>
            <person name="Cannon C."/>
            <person name="Castanera R."/>
            <person name="Culley D."/>
            <person name="Daum C."/>
            <person name="Ezra D."/>
            <person name="Gonzalez J."/>
            <person name="Henrissat B."/>
            <person name="Kuo A."/>
            <person name="Liang C."/>
            <person name="Lipzen A."/>
            <person name="Lutzoni F."/>
            <person name="Magnuson J."/>
            <person name="Mondo S."/>
            <person name="Nolan M."/>
            <person name="Ohm R."/>
            <person name="Pangilinan J."/>
            <person name="Park H.-J."/>
            <person name="Ramirez L."/>
            <person name="Alfaro M."/>
            <person name="Sun H."/>
            <person name="Tritt A."/>
            <person name="Yoshinaga Y."/>
            <person name="Zwiers L.-H."/>
            <person name="Turgeon B."/>
            <person name="Goodwin S."/>
            <person name="Spatafora J."/>
            <person name="Crous P."/>
            <person name="Grigoriev I."/>
        </authorList>
    </citation>
    <scope>NUCLEOTIDE SEQUENCE</scope>
    <source>
        <strain evidence="4">CBS 107.79</strain>
    </source>
</reference>
<keyword evidence="2" id="KW-0812">Transmembrane</keyword>
<evidence type="ECO:0000259" key="3">
    <source>
        <dbReference type="Pfam" id="PF24864"/>
    </source>
</evidence>